<keyword evidence="3" id="KW-1185">Reference proteome</keyword>
<dbReference type="KEGG" id="ahel:Q31a_13220"/>
<proteinExistence type="predicted"/>
<gene>
    <name evidence="2" type="ORF">Q31a_13220</name>
</gene>
<reference evidence="2 3" key="1">
    <citation type="submission" date="2019-02" db="EMBL/GenBank/DDBJ databases">
        <title>Deep-cultivation of Planctomycetes and their phenomic and genomic characterization uncovers novel biology.</title>
        <authorList>
            <person name="Wiegand S."/>
            <person name="Jogler M."/>
            <person name="Boedeker C."/>
            <person name="Pinto D."/>
            <person name="Vollmers J."/>
            <person name="Rivas-Marin E."/>
            <person name="Kohn T."/>
            <person name="Peeters S.H."/>
            <person name="Heuer A."/>
            <person name="Rast P."/>
            <person name="Oberbeckmann S."/>
            <person name="Bunk B."/>
            <person name="Jeske O."/>
            <person name="Meyerdierks A."/>
            <person name="Storesund J.E."/>
            <person name="Kallscheuer N."/>
            <person name="Luecker S."/>
            <person name="Lage O.M."/>
            <person name="Pohl T."/>
            <person name="Merkel B.J."/>
            <person name="Hornburger P."/>
            <person name="Mueller R.-W."/>
            <person name="Bruemmer F."/>
            <person name="Labrenz M."/>
            <person name="Spormann A.M."/>
            <person name="Op den Camp H."/>
            <person name="Overmann J."/>
            <person name="Amann R."/>
            <person name="Jetten M.S.M."/>
            <person name="Mascher T."/>
            <person name="Medema M.H."/>
            <person name="Devos D.P."/>
            <person name="Kaster A.-K."/>
            <person name="Ovreas L."/>
            <person name="Rohde M."/>
            <person name="Galperin M.Y."/>
            <person name="Jogler C."/>
        </authorList>
    </citation>
    <scope>NUCLEOTIDE SEQUENCE [LARGE SCALE GENOMIC DNA]</scope>
    <source>
        <strain evidence="2 3">Q31a</strain>
    </source>
</reference>
<protein>
    <submittedName>
        <fullName evidence="2">Uncharacterized protein</fullName>
    </submittedName>
</protein>
<evidence type="ECO:0000256" key="1">
    <source>
        <dbReference type="SAM" id="MobiDB-lite"/>
    </source>
</evidence>
<dbReference type="AlphaFoldDB" id="A0A518G3B1"/>
<feature type="region of interest" description="Disordered" evidence="1">
    <location>
        <begin position="44"/>
        <end position="66"/>
    </location>
</feature>
<organism evidence="2 3">
    <name type="scientific">Aureliella helgolandensis</name>
    <dbReference type="NCBI Taxonomy" id="2527968"/>
    <lineage>
        <taxon>Bacteria</taxon>
        <taxon>Pseudomonadati</taxon>
        <taxon>Planctomycetota</taxon>
        <taxon>Planctomycetia</taxon>
        <taxon>Pirellulales</taxon>
        <taxon>Pirellulaceae</taxon>
        <taxon>Aureliella</taxon>
    </lineage>
</organism>
<dbReference type="Proteomes" id="UP000318017">
    <property type="component" value="Chromosome"/>
</dbReference>
<name>A0A518G3B1_9BACT</name>
<accession>A0A518G3B1</accession>
<evidence type="ECO:0000313" key="3">
    <source>
        <dbReference type="Proteomes" id="UP000318017"/>
    </source>
</evidence>
<sequence length="66" mass="7795">MKLHQPRVYLSPKLCRECGRRSTVFSEGGMRCLHCEAEREAWRTKARKRREEREQEKPPIGGLKPT</sequence>
<evidence type="ECO:0000313" key="2">
    <source>
        <dbReference type="EMBL" id="QDV23029.1"/>
    </source>
</evidence>
<dbReference type="EMBL" id="CP036298">
    <property type="protein sequence ID" value="QDV23029.1"/>
    <property type="molecule type" value="Genomic_DNA"/>
</dbReference>
<feature type="compositionally biased region" description="Basic and acidic residues" evidence="1">
    <location>
        <begin position="44"/>
        <end position="57"/>
    </location>
</feature>